<evidence type="ECO:0000313" key="3">
    <source>
        <dbReference type="Proteomes" id="UP000294229"/>
    </source>
</evidence>
<organism evidence="2 3">
    <name type="scientific">Avibacterium paragallinarum</name>
    <name type="common">Haemophilus gallinarum</name>
    <dbReference type="NCBI Taxonomy" id="728"/>
    <lineage>
        <taxon>Bacteria</taxon>
        <taxon>Pseudomonadati</taxon>
        <taxon>Pseudomonadota</taxon>
        <taxon>Gammaproteobacteria</taxon>
        <taxon>Pasteurellales</taxon>
        <taxon>Pasteurellaceae</taxon>
        <taxon>Avibacterium</taxon>
    </lineage>
</organism>
<comment type="caution">
    <text evidence="2">The sequence shown here is derived from an EMBL/GenBank/DDBJ whole genome shotgun (WGS) entry which is preliminary data.</text>
</comment>
<evidence type="ECO:0000313" key="2">
    <source>
        <dbReference type="EMBL" id="RZN53965.1"/>
    </source>
</evidence>
<proteinExistence type="predicted"/>
<dbReference type="InterPro" id="IPR002654">
    <property type="entry name" value="Glyco_trans_25"/>
</dbReference>
<dbReference type="AlphaFoldDB" id="A0A8B3T9T8"/>
<name>A0A8B3T9T8_AVIPA</name>
<protein>
    <recommendedName>
        <fullName evidence="1">Glycosyl transferase family 25 domain-containing protein</fullName>
    </recommendedName>
</protein>
<reference evidence="2 3" key="1">
    <citation type="submission" date="2018-11" db="EMBL/GenBank/DDBJ databases">
        <title>Sequencing Av. paragallinarum serogroups.</title>
        <authorList>
            <person name="Hellmuth J.E."/>
            <person name="Boucher C.E."/>
            <person name="Cason E.D."/>
        </authorList>
    </citation>
    <scope>NUCLEOTIDE SEQUENCE [LARGE SCALE GENOMIC DNA]</scope>
    <source>
        <strain evidence="2 3">SA-3</strain>
    </source>
</reference>
<gene>
    <name evidence="2" type="ORF">EIG79_12335</name>
</gene>
<evidence type="ECO:0000259" key="1">
    <source>
        <dbReference type="Pfam" id="PF01755"/>
    </source>
</evidence>
<sequence length="75" mass="8904">MKNIQYKGFVLSLQKDELRRKNFYQQVSSLDSNHIQFETFYAIDAKKDEDKVICPQKVRLYSNFIQGLSSVFHRA</sequence>
<dbReference type="EMBL" id="RQXS01000123">
    <property type="protein sequence ID" value="RZN53965.1"/>
    <property type="molecule type" value="Genomic_DNA"/>
</dbReference>
<accession>A0A8B3T9T8</accession>
<dbReference type="Pfam" id="PF01755">
    <property type="entry name" value="Glyco_transf_25"/>
    <property type="match status" value="1"/>
</dbReference>
<feature type="domain" description="Glycosyl transferase family 25" evidence="1">
    <location>
        <begin position="7"/>
        <end position="61"/>
    </location>
</feature>
<dbReference type="Proteomes" id="UP000294229">
    <property type="component" value="Unassembled WGS sequence"/>
</dbReference>